<dbReference type="RefSeq" id="WP_079255783.1">
    <property type="nucleotide sequence ID" value="NZ_CP019458.1"/>
</dbReference>
<dbReference type="InterPro" id="IPR032466">
    <property type="entry name" value="Metal_Hydrolase"/>
</dbReference>
<name>A0ABN4W0K2_9ACTN</name>
<dbReference type="PANTHER" id="PTHR43135:SF3">
    <property type="entry name" value="ALPHA-D-RIBOSE 1-METHYLPHOSPHONATE 5-TRIPHOSPHATE DIPHOSPHATASE"/>
    <property type="match status" value="1"/>
</dbReference>
<sequence>MSTSVLFKDVTLVDCVGEPAEGACVLVEGGLIREITIGGKTPAGTAEHTVDGRGRTLMPGLIDTHVHLGAIDVNVLEQHRNYPTSLASVKVAQIITRTLQEGFTTVRDAGGADWGFKAAVEQGLIEGPRVLVANRPLSQTGGHGDFRRMAEVGEPLSCCPEIGYVMQVCDGPDEVLKYAREQLRRGADHIKVMASGGAMSPTDDLEAVQYTPEELRAAVTAARSAGTYVMAHAIAPEAIRNCVDAGVRSIEHGNLIDDETAKLMAEAGTFLVPTMAVYQHLYEEGVEHGVPERSMRKVRLARDRGYEALEVALRNGVKIASGSDLLGDASTTKARELELKAEVLGAYGAIIASTRTNAELLGLDHEIGTVEPDKRADLLLVDGDPLEDIAVLRDPSRLAVIVKDGRIVKSTVSTHRP</sequence>
<dbReference type="SUPFAM" id="SSF51338">
    <property type="entry name" value="Composite domain of metallo-dependent hydrolases"/>
    <property type="match status" value="1"/>
</dbReference>
<dbReference type="SUPFAM" id="SSF51556">
    <property type="entry name" value="Metallo-dependent hydrolases"/>
    <property type="match status" value="1"/>
</dbReference>
<dbReference type="EMBL" id="CP019458">
    <property type="protein sequence ID" value="AQA09377.1"/>
    <property type="molecule type" value="Genomic_DNA"/>
</dbReference>
<evidence type="ECO:0000313" key="2">
    <source>
        <dbReference type="EMBL" id="AQA09377.1"/>
    </source>
</evidence>
<dbReference type="Gene3D" id="2.30.40.10">
    <property type="entry name" value="Urease, subunit C, domain 1"/>
    <property type="match status" value="1"/>
</dbReference>
<dbReference type="PANTHER" id="PTHR43135">
    <property type="entry name" value="ALPHA-D-RIBOSE 1-METHYLPHOSPHONATE 5-TRIPHOSPHATE DIPHOSPHATASE"/>
    <property type="match status" value="1"/>
</dbReference>
<proteinExistence type="predicted"/>
<evidence type="ECO:0000313" key="3">
    <source>
        <dbReference type="Proteomes" id="UP000187851"/>
    </source>
</evidence>
<dbReference type="InterPro" id="IPR057744">
    <property type="entry name" value="OTAase-like"/>
</dbReference>
<dbReference type="Proteomes" id="UP000187851">
    <property type="component" value="Chromosome"/>
</dbReference>
<feature type="domain" description="Amidohydrolase-related" evidence="1">
    <location>
        <begin position="56"/>
        <end position="408"/>
    </location>
</feature>
<evidence type="ECO:0000259" key="1">
    <source>
        <dbReference type="Pfam" id="PF01979"/>
    </source>
</evidence>
<keyword evidence="3" id="KW-1185">Reference proteome</keyword>
<dbReference type="InterPro" id="IPR051781">
    <property type="entry name" value="Metallo-dep_Hydrolase"/>
</dbReference>
<dbReference type="InterPro" id="IPR011059">
    <property type="entry name" value="Metal-dep_hydrolase_composite"/>
</dbReference>
<dbReference type="Gene3D" id="3.20.20.140">
    <property type="entry name" value="Metal-dependent hydrolases"/>
    <property type="match status" value="1"/>
</dbReference>
<protein>
    <recommendedName>
        <fullName evidence="1">Amidohydrolase-related domain-containing protein</fullName>
    </recommendedName>
</protein>
<dbReference type="InterPro" id="IPR006680">
    <property type="entry name" value="Amidohydro-rel"/>
</dbReference>
<reference evidence="2 3" key="1">
    <citation type="journal article" date="2017" name="J. Biotechnol.">
        <title>The complete genome sequence of Streptomyces autolyticus CGMCC 0516, the producer of geldanamycin, autolytimycin, reblastatin and elaiophylin.</title>
        <authorList>
            <person name="Yin M."/>
            <person name="Jiang M."/>
            <person name="Ren Z."/>
            <person name="Dong Y."/>
            <person name="Lu T."/>
        </authorList>
    </citation>
    <scope>NUCLEOTIDE SEQUENCE [LARGE SCALE GENOMIC DNA]</scope>
    <source>
        <strain evidence="2 3">CGMCC0516</strain>
    </source>
</reference>
<organism evidence="2 3">
    <name type="scientific">Streptomyces autolyticus</name>
    <dbReference type="NCBI Taxonomy" id="75293"/>
    <lineage>
        <taxon>Bacteria</taxon>
        <taxon>Bacillati</taxon>
        <taxon>Actinomycetota</taxon>
        <taxon>Actinomycetes</taxon>
        <taxon>Kitasatosporales</taxon>
        <taxon>Streptomycetaceae</taxon>
        <taxon>Streptomyces</taxon>
    </lineage>
</organism>
<gene>
    <name evidence="2" type="ORF">BV401_01580</name>
</gene>
<accession>A0ABN4W0K2</accession>
<dbReference type="Pfam" id="PF01979">
    <property type="entry name" value="Amidohydro_1"/>
    <property type="match status" value="1"/>
</dbReference>
<dbReference type="CDD" id="cd01299">
    <property type="entry name" value="Met_dep_hydrolase_A"/>
    <property type="match status" value="1"/>
</dbReference>